<dbReference type="RefSeq" id="WP_119107384.1">
    <property type="nucleotide sequence ID" value="NZ_QXJC01000001.1"/>
</dbReference>
<name>A0A398CJ39_9BURK</name>
<evidence type="ECO:0000256" key="1">
    <source>
        <dbReference type="SAM" id="MobiDB-lite"/>
    </source>
</evidence>
<organism evidence="2 3">
    <name type="scientific">Simplicispira hankyongi</name>
    <dbReference type="NCBI Taxonomy" id="2315688"/>
    <lineage>
        <taxon>Bacteria</taxon>
        <taxon>Pseudomonadati</taxon>
        <taxon>Pseudomonadota</taxon>
        <taxon>Betaproteobacteria</taxon>
        <taxon>Burkholderiales</taxon>
        <taxon>Comamonadaceae</taxon>
        <taxon>Simplicispira</taxon>
    </lineage>
</organism>
<gene>
    <name evidence="2" type="ORF">D3F03_00250</name>
</gene>
<feature type="region of interest" description="Disordered" evidence="1">
    <location>
        <begin position="132"/>
        <end position="189"/>
    </location>
</feature>
<proteinExistence type="predicted"/>
<sequence>MKLSRYFSDLRSAYEAELDDLTSDSEGKDVLKKRLAAKRSEIGFLVQMLSYSPEMVAVVFHRGFRFAKPAAMQRLLTLQPEALPAWPELAGSVALEPWAEPVALKVLAEPGGPAFMTVAACLEFLHAHGFASADAPPKDADEDEDRRDHDDDDDAAGLSTDDAHGPRDERSLDEAGADWLAEQGFERKE</sequence>
<feature type="compositionally biased region" description="Basic and acidic residues" evidence="1">
    <location>
        <begin position="161"/>
        <end position="173"/>
    </location>
</feature>
<reference evidence="2 3" key="1">
    <citation type="submission" date="2018-09" db="EMBL/GenBank/DDBJ databases">
        <title>Draft genome of Simplicispira sp. NY-02.</title>
        <authorList>
            <person name="Im W.T."/>
        </authorList>
    </citation>
    <scope>NUCLEOTIDE SEQUENCE [LARGE SCALE GENOMIC DNA]</scope>
    <source>
        <strain evidence="2 3">NY-02</strain>
    </source>
</reference>
<dbReference type="OrthoDB" id="9179699at2"/>
<dbReference type="EMBL" id="QXJC01000001">
    <property type="protein sequence ID" value="RID98933.1"/>
    <property type="molecule type" value="Genomic_DNA"/>
</dbReference>
<dbReference type="AlphaFoldDB" id="A0A398CJ39"/>
<evidence type="ECO:0000313" key="3">
    <source>
        <dbReference type="Proteomes" id="UP000266302"/>
    </source>
</evidence>
<dbReference type="Proteomes" id="UP000266302">
    <property type="component" value="Unassembled WGS sequence"/>
</dbReference>
<keyword evidence="3" id="KW-1185">Reference proteome</keyword>
<protein>
    <submittedName>
        <fullName evidence="2">Uncharacterized protein</fullName>
    </submittedName>
</protein>
<accession>A0A398CJ39</accession>
<evidence type="ECO:0000313" key="2">
    <source>
        <dbReference type="EMBL" id="RID98933.1"/>
    </source>
</evidence>
<feature type="compositionally biased region" description="Acidic residues" evidence="1">
    <location>
        <begin position="140"/>
        <end position="155"/>
    </location>
</feature>
<comment type="caution">
    <text evidence="2">The sequence shown here is derived from an EMBL/GenBank/DDBJ whole genome shotgun (WGS) entry which is preliminary data.</text>
</comment>